<reference evidence="1 2" key="1">
    <citation type="submission" date="2018-02" db="EMBL/GenBank/DDBJ databases">
        <authorList>
            <person name="Cohen D.B."/>
            <person name="Kent A.D."/>
        </authorList>
    </citation>
    <scope>NUCLEOTIDE SEQUENCE [LARGE SCALE GENOMIC DNA]</scope>
    <source>
        <strain evidence="1 2">CCAP 1448/3</strain>
    </source>
</reference>
<gene>
    <name evidence="1" type="ORF">C7B64_17100</name>
</gene>
<dbReference type="RefSeq" id="WP_106289868.1">
    <property type="nucleotide sequence ID" value="NZ_CAWNTC010000122.1"/>
</dbReference>
<proteinExistence type="predicted"/>
<keyword evidence="2" id="KW-1185">Reference proteome</keyword>
<dbReference type="InterPro" id="IPR019117">
    <property type="entry name" value="CRISPR-assoc_protein_Cmr3"/>
</dbReference>
<dbReference type="Proteomes" id="UP000238762">
    <property type="component" value="Unassembled WGS sequence"/>
</dbReference>
<accession>A0A2T1C0L4</accession>
<organism evidence="1 2">
    <name type="scientific">Merismopedia glauca CCAP 1448/3</name>
    <dbReference type="NCBI Taxonomy" id="1296344"/>
    <lineage>
        <taxon>Bacteria</taxon>
        <taxon>Bacillati</taxon>
        <taxon>Cyanobacteriota</taxon>
        <taxon>Cyanophyceae</taxon>
        <taxon>Synechococcales</taxon>
        <taxon>Merismopediaceae</taxon>
        <taxon>Merismopedia</taxon>
    </lineage>
</organism>
<evidence type="ECO:0000313" key="2">
    <source>
        <dbReference type="Proteomes" id="UP000238762"/>
    </source>
</evidence>
<protein>
    <submittedName>
        <fullName evidence="1">CRISPR-associated protein Cmr3</fullName>
    </submittedName>
</protein>
<reference evidence="1 2" key="2">
    <citation type="submission" date="2018-03" db="EMBL/GenBank/DDBJ databases">
        <title>The ancient ancestry and fast evolution of plastids.</title>
        <authorList>
            <person name="Moore K.R."/>
            <person name="Magnabosco C."/>
            <person name="Momper L."/>
            <person name="Gold D.A."/>
            <person name="Bosak T."/>
            <person name="Fournier G.P."/>
        </authorList>
    </citation>
    <scope>NUCLEOTIDE SEQUENCE [LARGE SCALE GENOMIC DNA]</scope>
    <source>
        <strain evidence="1 2">CCAP 1448/3</strain>
    </source>
</reference>
<dbReference type="EMBL" id="PVWJ01000094">
    <property type="protein sequence ID" value="PSB01663.1"/>
    <property type="molecule type" value="Genomic_DNA"/>
</dbReference>
<dbReference type="AlphaFoldDB" id="A0A2T1C0L4"/>
<sequence>MGLLYGSAGGFLSPENLVGRSNASFPPSSATLSGIFAAHYGDRSEELLNLQLAGAFWAKIGKEQEFYVPTPFNSLFNDGKIGSDLITWQCDRWHYSTNSSKAEEGTWLSISEWDKLQTPDGEKPTVSKPPWEFVPHLHPRLEDDERRVKRLDENGTNNDGTLFLENAVQLKPDACLIYLSNIELPSAWYRFGGEGHLVEIESLKLDNPAKKWLETPLPRSFAIVTPAVWGSNRLSYREPMVKKGEQWYSVWFPNYKEYEKPILTQRPKPTRYRLGKQENHDPQQPKLLSRGRYAVPAGTIYVLDEPLNNTWQSWDDSWFPKEGHYYFKRWGYGLALPLGNAITPESKSKSVLENNIQE</sequence>
<name>A0A2T1C0L4_9CYAN</name>
<comment type="caution">
    <text evidence="1">The sequence shown here is derived from an EMBL/GenBank/DDBJ whole genome shotgun (WGS) entry which is preliminary data.</text>
</comment>
<dbReference type="Pfam" id="PF09700">
    <property type="entry name" value="Cas_Cmr3"/>
    <property type="match status" value="1"/>
</dbReference>
<dbReference type="OrthoDB" id="442795at2"/>
<evidence type="ECO:0000313" key="1">
    <source>
        <dbReference type="EMBL" id="PSB01663.1"/>
    </source>
</evidence>